<keyword evidence="2" id="KW-1185">Reference proteome</keyword>
<comment type="caution">
    <text evidence="1">The sequence shown here is derived from an EMBL/GenBank/DDBJ whole genome shotgun (WGS) entry which is preliminary data.</text>
</comment>
<name>A0A563DIA3_9FLAO</name>
<gene>
    <name evidence="1" type="ORF">ETU09_02790</name>
</gene>
<dbReference type="Proteomes" id="UP000319499">
    <property type="component" value="Unassembled WGS sequence"/>
</dbReference>
<proteinExistence type="predicted"/>
<accession>A0A563DIA3</accession>
<protein>
    <submittedName>
        <fullName evidence="1">Uncharacterized protein</fullName>
    </submittedName>
</protein>
<reference evidence="1 2" key="1">
    <citation type="submission" date="2019-02" db="EMBL/GenBank/DDBJ databases">
        <title>Apibacter muscae sp. nov.: a novel member of the house fly microbiota.</title>
        <authorList>
            <person name="Park R."/>
        </authorList>
    </citation>
    <scope>NUCLEOTIDE SEQUENCE [LARGE SCALE GENOMIC DNA]</scope>
    <source>
        <strain evidence="1 2">AL1</strain>
    </source>
</reference>
<dbReference type="AlphaFoldDB" id="A0A563DIA3"/>
<organism evidence="1 2">
    <name type="scientific">Apibacter muscae</name>
    <dbReference type="NCBI Taxonomy" id="2509004"/>
    <lineage>
        <taxon>Bacteria</taxon>
        <taxon>Pseudomonadati</taxon>
        <taxon>Bacteroidota</taxon>
        <taxon>Flavobacteriia</taxon>
        <taxon>Flavobacteriales</taxon>
        <taxon>Weeksellaceae</taxon>
        <taxon>Apibacter</taxon>
    </lineage>
</organism>
<dbReference type="RefSeq" id="WP_146291742.1">
    <property type="nucleotide sequence ID" value="NZ_SELH01000013.1"/>
</dbReference>
<sequence>MSVLNGKLIDYLTLNKGDIIDDDLDWLNNEEQEYSQLLGEMNIEDIYKLFIELNKKDVIRFRRLIDILGDTYEETKLPNTTITCAISSTFNKNFKEVILNFKEKILKVNFINEDKEYRF</sequence>
<evidence type="ECO:0000313" key="1">
    <source>
        <dbReference type="EMBL" id="TWP29925.1"/>
    </source>
</evidence>
<dbReference type="EMBL" id="SELH01000013">
    <property type="protein sequence ID" value="TWP29925.1"/>
    <property type="molecule type" value="Genomic_DNA"/>
</dbReference>
<evidence type="ECO:0000313" key="2">
    <source>
        <dbReference type="Proteomes" id="UP000319499"/>
    </source>
</evidence>